<gene>
    <name evidence="3" type="ORF">UFOPK1493_02534</name>
</gene>
<accession>A0A6J6ECS1</accession>
<name>A0A6J6ECS1_9ZZZZ</name>
<organism evidence="3">
    <name type="scientific">freshwater metagenome</name>
    <dbReference type="NCBI Taxonomy" id="449393"/>
    <lineage>
        <taxon>unclassified sequences</taxon>
        <taxon>metagenomes</taxon>
        <taxon>ecological metagenomes</taxon>
    </lineage>
</organism>
<protein>
    <submittedName>
        <fullName evidence="3">Unannotated protein</fullName>
    </submittedName>
</protein>
<dbReference type="InterPro" id="IPR028082">
    <property type="entry name" value="Peripla_BP_I"/>
</dbReference>
<sequence length="384" mass="39197">MSPNAVFPTLGPPTGTPIRIGLVNTEGAPGLDFPEIRTYIEGAVTYLNEHGGMGGRPIELESCVVNGSPETSQACAQELTGNDVELVMLGLDLFPDYATYTAAAVPIIGVLPILPGDYTADALFLTGGNATVMAATAGVAKDHFGATRVGIISADNPGGNSSLGSLTASLDALGVEWTSVKGGDTETDAGFLGLMREAADGDPDVIVSLYSDAGCIGTMRGRASLGIDIPVLTTGICSSAEVLDQVGDDAVGWNFVGVSTQEETPELAILQEILAPVLDVAPEEVDSTALGLGGLGMFLIMTTTVIANQLAAEGLEVTGAALRDRLATGEGLTLWPGGAALDCGAAPAYPSMCSFEFPIAEYLEGGEVRTIPGLEAVSALDYLP</sequence>
<dbReference type="AlphaFoldDB" id="A0A6J6ECS1"/>
<dbReference type="Gene3D" id="3.40.50.2300">
    <property type="match status" value="2"/>
</dbReference>
<proteinExistence type="predicted"/>
<keyword evidence="1" id="KW-0732">Signal</keyword>
<evidence type="ECO:0000259" key="2">
    <source>
        <dbReference type="Pfam" id="PF13458"/>
    </source>
</evidence>
<reference evidence="3" key="1">
    <citation type="submission" date="2020-05" db="EMBL/GenBank/DDBJ databases">
        <authorList>
            <person name="Chiriac C."/>
            <person name="Salcher M."/>
            <person name="Ghai R."/>
            <person name="Kavagutti S V."/>
        </authorList>
    </citation>
    <scope>NUCLEOTIDE SEQUENCE</scope>
</reference>
<evidence type="ECO:0000313" key="3">
    <source>
        <dbReference type="EMBL" id="CAB4573159.1"/>
    </source>
</evidence>
<dbReference type="InterPro" id="IPR028081">
    <property type="entry name" value="Leu-bd"/>
</dbReference>
<dbReference type="SUPFAM" id="SSF53822">
    <property type="entry name" value="Periplasmic binding protein-like I"/>
    <property type="match status" value="1"/>
</dbReference>
<dbReference type="Pfam" id="PF13458">
    <property type="entry name" value="Peripla_BP_6"/>
    <property type="match status" value="1"/>
</dbReference>
<feature type="domain" description="Leucine-binding protein" evidence="2">
    <location>
        <begin position="17"/>
        <end position="295"/>
    </location>
</feature>
<evidence type="ECO:0000256" key="1">
    <source>
        <dbReference type="ARBA" id="ARBA00022729"/>
    </source>
</evidence>
<dbReference type="EMBL" id="CAEZSR010000107">
    <property type="protein sequence ID" value="CAB4573159.1"/>
    <property type="molecule type" value="Genomic_DNA"/>
</dbReference>